<accession>A0A2I3CRE1</accession>
<organism evidence="1 2">
    <name type="scientific">Vibrio alginolyticus (strain ATCC 17749 / DSM 2171 / NBRC 15630 / NCIMB 1903 / NCTC 12160 / XII-53)</name>
    <dbReference type="NCBI Taxonomy" id="1219076"/>
    <lineage>
        <taxon>Bacteria</taxon>
        <taxon>Pseudomonadati</taxon>
        <taxon>Pseudomonadota</taxon>
        <taxon>Gammaproteobacteria</taxon>
        <taxon>Vibrionales</taxon>
        <taxon>Vibrionaceae</taxon>
        <taxon>Vibrio</taxon>
    </lineage>
</organism>
<reference evidence="1 2" key="1">
    <citation type="journal article" date="2015" name="Genome Announc.">
        <title>Complete genome sequence of Vibrio alginolyticus ATCC 17749.</title>
        <authorList>
            <person name="Liu X.F."/>
            <person name="Cao Y."/>
            <person name="Zhang H.L."/>
            <person name="Chen Y.J."/>
            <person name="Hu C.J."/>
        </authorList>
    </citation>
    <scope>NUCLEOTIDE SEQUENCE [LARGE SCALE GENOMIC DNA]</scope>
    <source>
        <strain evidence="2">ATCC 17749 / DSM 2171 / NBRC 15630 / NCIMB 1903 / NCTC 12160 / XII-53</strain>
    </source>
</reference>
<dbReference type="AlphaFoldDB" id="A0A2I3CRE1"/>
<gene>
    <name evidence="1" type="ORF">N646_4323</name>
</gene>
<dbReference type="KEGG" id="vag:N646_4323"/>
<dbReference type="Proteomes" id="UP000016714">
    <property type="component" value="Chromosome 2"/>
</dbReference>
<name>A0A2I3CRE1_VIBAX</name>
<dbReference type="HOGENOM" id="CLU_3259480_0_0_6"/>
<proteinExistence type="predicted"/>
<evidence type="ECO:0000313" key="2">
    <source>
        <dbReference type="Proteomes" id="UP000016714"/>
    </source>
</evidence>
<dbReference type="EMBL" id="CP006719">
    <property type="protein sequence ID" value="AGV20132.1"/>
    <property type="molecule type" value="Genomic_DNA"/>
</dbReference>
<protein>
    <submittedName>
        <fullName evidence="1">Uncharacterized protein</fullName>
    </submittedName>
</protein>
<evidence type="ECO:0000313" key="1">
    <source>
        <dbReference type="EMBL" id="AGV20132.1"/>
    </source>
</evidence>
<sequence length="42" mass="5215">MIFHLFHQLENKILDCGEFCALYRSEKERFTPRCTNPLYRFF</sequence>